<organism evidence="2 3">
    <name type="scientific">Mycteria americana</name>
    <name type="common">Wood stork</name>
    <dbReference type="NCBI Taxonomy" id="33587"/>
    <lineage>
        <taxon>Eukaryota</taxon>
        <taxon>Metazoa</taxon>
        <taxon>Chordata</taxon>
        <taxon>Craniata</taxon>
        <taxon>Vertebrata</taxon>
        <taxon>Euteleostomi</taxon>
        <taxon>Archelosauria</taxon>
        <taxon>Archosauria</taxon>
        <taxon>Dinosauria</taxon>
        <taxon>Saurischia</taxon>
        <taxon>Theropoda</taxon>
        <taxon>Coelurosauria</taxon>
        <taxon>Aves</taxon>
        <taxon>Neognathae</taxon>
        <taxon>Neoaves</taxon>
        <taxon>Aequornithes</taxon>
        <taxon>Ciconiiformes</taxon>
        <taxon>Ciconiidae</taxon>
        <taxon>Mycteria</taxon>
    </lineage>
</organism>
<proteinExistence type="predicted"/>
<keyword evidence="3" id="KW-1185">Reference proteome</keyword>
<evidence type="ECO:0000256" key="1">
    <source>
        <dbReference type="SAM" id="MobiDB-lite"/>
    </source>
</evidence>
<feature type="non-terminal residue" evidence="2">
    <location>
        <position position="167"/>
    </location>
</feature>
<evidence type="ECO:0000313" key="2">
    <source>
        <dbReference type="EMBL" id="KAK4819959.1"/>
    </source>
</evidence>
<feature type="region of interest" description="Disordered" evidence="1">
    <location>
        <begin position="110"/>
        <end position="138"/>
    </location>
</feature>
<dbReference type="AlphaFoldDB" id="A0AAN7N4W3"/>
<sequence length="167" mass="18772">MRGSRHKLKHERFGLDVKKSLFTTKTVKHWKRLYREVVQSPEVLGDTAVPTRDTPTRDTPTRDTPTRDTPTRDTPTRDTPTRDGGAELTHTDFPMKLGFYVAGERRRGGKQAASAALRRPLQQPHAAPATAAQAGPARPQEYFGKNTALSMSACLEHSCISFFWQRQ</sequence>
<dbReference type="Proteomes" id="UP001333110">
    <property type="component" value="Unassembled WGS sequence"/>
</dbReference>
<accession>A0AAN7N4W3</accession>
<feature type="compositionally biased region" description="Basic and acidic residues" evidence="1">
    <location>
        <begin position="54"/>
        <end position="85"/>
    </location>
</feature>
<reference evidence="2 3" key="1">
    <citation type="journal article" date="2023" name="J. Hered.">
        <title>Chromosome-level genome of the wood stork (Mycteria americana) provides insight into avian chromosome evolution.</title>
        <authorList>
            <person name="Flamio R. Jr."/>
            <person name="Ramstad K.M."/>
        </authorList>
    </citation>
    <scope>NUCLEOTIDE SEQUENCE [LARGE SCALE GENOMIC DNA]</scope>
    <source>
        <strain evidence="2">JAX WOST 10</strain>
    </source>
</reference>
<feature type="compositionally biased region" description="Low complexity" evidence="1">
    <location>
        <begin position="122"/>
        <end position="138"/>
    </location>
</feature>
<dbReference type="EMBL" id="JAUNZN010000006">
    <property type="protein sequence ID" value="KAK4819959.1"/>
    <property type="molecule type" value="Genomic_DNA"/>
</dbReference>
<gene>
    <name evidence="2" type="ORF">QYF61_015859</name>
</gene>
<evidence type="ECO:0000313" key="3">
    <source>
        <dbReference type="Proteomes" id="UP001333110"/>
    </source>
</evidence>
<protein>
    <submittedName>
        <fullName evidence="2">Uncharacterized protein</fullName>
    </submittedName>
</protein>
<comment type="caution">
    <text evidence="2">The sequence shown here is derived from an EMBL/GenBank/DDBJ whole genome shotgun (WGS) entry which is preliminary data.</text>
</comment>
<feature type="region of interest" description="Disordered" evidence="1">
    <location>
        <begin position="44"/>
        <end position="90"/>
    </location>
</feature>
<name>A0AAN7N4W3_MYCAM</name>